<evidence type="ECO:0000256" key="7">
    <source>
        <dbReference type="ARBA" id="ARBA00022989"/>
    </source>
</evidence>
<dbReference type="EMBL" id="CP065686">
    <property type="protein sequence ID" value="QPS44911.1"/>
    <property type="molecule type" value="Genomic_DNA"/>
</dbReference>
<evidence type="ECO:0000256" key="9">
    <source>
        <dbReference type="RuleBase" id="RU363032"/>
    </source>
</evidence>
<dbReference type="PROSITE" id="PS50928">
    <property type="entry name" value="ABC_TM1"/>
    <property type="match status" value="1"/>
</dbReference>
<comment type="similarity">
    <text evidence="2">Belongs to the binding-protein-dependent transport system permease family. HisMQ subfamily.</text>
</comment>
<feature type="transmembrane region" description="Helical" evidence="9">
    <location>
        <begin position="81"/>
        <end position="100"/>
    </location>
</feature>
<organism evidence="10 11">
    <name type="scientific">Burkholderia humptydooensis</name>
    <dbReference type="NCBI Taxonomy" id="430531"/>
    <lineage>
        <taxon>Bacteria</taxon>
        <taxon>Pseudomonadati</taxon>
        <taxon>Pseudomonadota</taxon>
        <taxon>Betaproteobacteria</taxon>
        <taxon>Burkholderiales</taxon>
        <taxon>Burkholderiaceae</taxon>
        <taxon>Burkholderia</taxon>
        <taxon>pseudomallei group</taxon>
    </lineage>
</organism>
<keyword evidence="3 9" id="KW-0813">Transport</keyword>
<dbReference type="InterPro" id="IPR035906">
    <property type="entry name" value="MetI-like_sf"/>
</dbReference>
<keyword evidence="5 9" id="KW-0812">Transmembrane</keyword>
<accession>A0A7T2U3F2</accession>
<dbReference type="CDD" id="cd06261">
    <property type="entry name" value="TM_PBP2"/>
    <property type="match status" value="1"/>
</dbReference>
<dbReference type="GO" id="GO:0043190">
    <property type="term" value="C:ATP-binding cassette (ABC) transporter complex"/>
    <property type="evidence" value="ECO:0007669"/>
    <property type="project" value="InterPro"/>
</dbReference>
<evidence type="ECO:0000256" key="3">
    <source>
        <dbReference type="ARBA" id="ARBA00022448"/>
    </source>
</evidence>
<keyword evidence="7 9" id="KW-1133">Transmembrane helix</keyword>
<evidence type="ECO:0000256" key="8">
    <source>
        <dbReference type="ARBA" id="ARBA00023136"/>
    </source>
</evidence>
<dbReference type="Gene3D" id="1.10.3720.10">
    <property type="entry name" value="MetI-like"/>
    <property type="match status" value="1"/>
</dbReference>
<dbReference type="Proteomes" id="UP000594943">
    <property type="component" value="Chromosome 1"/>
</dbReference>
<evidence type="ECO:0000313" key="10">
    <source>
        <dbReference type="EMBL" id="QPS44911.1"/>
    </source>
</evidence>
<evidence type="ECO:0000256" key="1">
    <source>
        <dbReference type="ARBA" id="ARBA00004429"/>
    </source>
</evidence>
<keyword evidence="8 9" id="KW-0472">Membrane</keyword>
<dbReference type="InterPro" id="IPR000515">
    <property type="entry name" value="MetI-like"/>
</dbReference>
<keyword evidence="4" id="KW-1003">Cell membrane</keyword>
<gene>
    <name evidence="10" type="ORF">I6G56_07485</name>
</gene>
<protein>
    <submittedName>
        <fullName evidence="10">Amino acid ABC transporter permease</fullName>
    </submittedName>
</protein>
<evidence type="ECO:0000313" key="11">
    <source>
        <dbReference type="Proteomes" id="UP000594943"/>
    </source>
</evidence>
<dbReference type="AlphaFoldDB" id="A0A7U4SST3"/>
<dbReference type="InterPro" id="IPR043429">
    <property type="entry name" value="ArtM/GltK/GlnP/TcyL/YhdX-like"/>
</dbReference>
<proteinExistence type="inferred from homology"/>
<sequence>MEDLLSTIAIALVHALPWTLILTVSSFAIGAVLAIPVCAIASAKNSVVKAVSHSIILVIRSVPPIVWLFIIFFGIGNGILPLSPVTSAIAGLGLITAVNLGEIYRGAMKAVSSGQFEAAKVLGLSGIRQYTDVLVPQIFRVALPSAATYAIGLLKDTAVASTIGVPEMAQAAYRVSQQTFKGLEVYVISGLLYFGISLVMAYISRNLDKRLRQRIAR</sequence>
<feature type="transmembrane region" description="Helical" evidence="9">
    <location>
        <begin position="183"/>
        <end position="203"/>
    </location>
</feature>
<dbReference type="Pfam" id="PF00528">
    <property type="entry name" value="BPD_transp_1"/>
    <property type="match status" value="1"/>
</dbReference>
<dbReference type="KEGG" id="bhg:I6G56_07485"/>
<feature type="transmembrane region" description="Helical" evidence="9">
    <location>
        <begin position="55"/>
        <end position="75"/>
    </location>
</feature>
<evidence type="ECO:0000256" key="6">
    <source>
        <dbReference type="ARBA" id="ARBA00022970"/>
    </source>
</evidence>
<accession>A0A7U4SST3</accession>
<dbReference type="PANTHER" id="PTHR30614:SF0">
    <property type="entry name" value="L-CYSTINE TRANSPORT SYSTEM PERMEASE PROTEIN TCYL"/>
    <property type="match status" value="1"/>
</dbReference>
<dbReference type="SUPFAM" id="SSF161098">
    <property type="entry name" value="MetI-like"/>
    <property type="match status" value="1"/>
</dbReference>
<comment type="subcellular location">
    <subcellularLocation>
        <location evidence="1">Cell inner membrane</location>
        <topology evidence="1">Multi-pass membrane protein</topology>
    </subcellularLocation>
    <subcellularLocation>
        <location evidence="9">Cell membrane</location>
        <topology evidence="9">Multi-pass membrane protein</topology>
    </subcellularLocation>
</comment>
<dbReference type="NCBIfam" id="TIGR01726">
    <property type="entry name" value="HEQRo_perm_3TM"/>
    <property type="match status" value="1"/>
</dbReference>
<reference evidence="10 11" key="1">
    <citation type="submission" date="2020-12" db="EMBL/GenBank/DDBJ databases">
        <title>FDA dAtabase for Regulatory Grade micrObial Sequences (FDA-ARGOS): Supporting development and validation of Infectious Disease Dx tests.</title>
        <authorList>
            <person name="Nelson B."/>
            <person name="Plummer A."/>
            <person name="Tallon L."/>
            <person name="Sadzewicz L."/>
            <person name="Zhao X."/>
            <person name="Boylan J."/>
            <person name="Ott S."/>
            <person name="Bowen H."/>
            <person name="Vavikolanu K."/>
            <person name="Mehta A."/>
            <person name="Aluvathingal J."/>
            <person name="Nadendla S."/>
            <person name="Myers T."/>
            <person name="Yan Y."/>
            <person name="Sichtig H."/>
        </authorList>
    </citation>
    <scope>NUCLEOTIDE SEQUENCE [LARGE SCALE GENOMIC DNA]</scope>
    <source>
        <strain evidence="10 11">FDAARGOS_899</strain>
    </source>
</reference>
<dbReference type="GO" id="GO:0022857">
    <property type="term" value="F:transmembrane transporter activity"/>
    <property type="evidence" value="ECO:0007669"/>
    <property type="project" value="InterPro"/>
</dbReference>
<evidence type="ECO:0000256" key="5">
    <source>
        <dbReference type="ARBA" id="ARBA00022692"/>
    </source>
</evidence>
<dbReference type="InterPro" id="IPR010065">
    <property type="entry name" value="AA_ABC_transptr_permease_3TM"/>
</dbReference>
<dbReference type="GO" id="GO:0006865">
    <property type="term" value="P:amino acid transport"/>
    <property type="evidence" value="ECO:0007669"/>
    <property type="project" value="UniProtKB-KW"/>
</dbReference>
<name>A0A7U4SST3_9BURK</name>
<dbReference type="RefSeq" id="WP_009912267.1">
    <property type="nucleotide sequence ID" value="NZ_CP013380.1"/>
</dbReference>
<dbReference type="PANTHER" id="PTHR30614">
    <property type="entry name" value="MEMBRANE COMPONENT OF AMINO ACID ABC TRANSPORTER"/>
    <property type="match status" value="1"/>
</dbReference>
<keyword evidence="6" id="KW-0029">Amino-acid transport</keyword>
<evidence type="ECO:0000256" key="2">
    <source>
        <dbReference type="ARBA" id="ARBA00010072"/>
    </source>
</evidence>
<evidence type="ECO:0000256" key="4">
    <source>
        <dbReference type="ARBA" id="ARBA00022475"/>
    </source>
</evidence>
<feature type="transmembrane region" description="Helical" evidence="9">
    <location>
        <begin position="25"/>
        <end position="43"/>
    </location>
</feature>